<accession>A0A7W4JJA0</accession>
<dbReference type="CDD" id="cd02440">
    <property type="entry name" value="AdoMet_MTases"/>
    <property type="match status" value="1"/>
</dbReference>
<dbReference type="Proteomes" id="UP000562982">
    <property type="component" value="Unassembled WGS sequence"/>
</dbReference>
<dbReference type="GO" id="GO:0008168">
    <property type="term" value="F:methyltransferase activity"/>
    <property type="evidence" value="ECO:0007669"/>
    <property type="project" value="UniProtKB-KW"/>
</dbReference>
<dbReference type="SUPFAM" id="SSF53335">
    <property type="entry name" value="S-adenosyl-L-methionine-dependent methyltransferases"/>
    <property type="match status" value="1"/>
</dbReference>
<evidence type="ECO:0000313" key="1">
    <source>
        <dbReference type="EMBL" id="MBB2185779.1"/>
    </source>
</evidence>
<organism evidence="1 2">
    <name type="scientific">Gluconacetobacter liquefaciens</name>
    <name type="common">Acetobacter liquefaciens</name>
    <dbReference type="NCBI Taxonomy" id="89584"/>
    <lineage>
        <taxon>Bacteria</taxon>
        <taxon>Pseudomonadati</taxon>
        <taxon>Pseudomonadota</taxon>
        <taxon>Alphaproteobacteria</taxon>
        <taxon>Acetobacterales</taxon>
        <taxon>Acetobacteraceae</taxon>
        <taxon>Gluconacetobacter</taxon>
    </lineage>
</organism>
<evidence type="ECO:0000313" key="2">
    <source>
        <dbReference type="Proteomes" id="UP000562982"/>
    </source>
</evidence>
<reference evidence="1 2" key="1">
    <citation type="submission" date="2020-04" db="EMBL/GenBank/DDBJ databases">
        <title>Description of novel Gluconacetobacter.</title>
        <authorList>
            <person name="Sombolestani A."/>
        </authorList>
    </citation>
    <scope>NUCLEOTIDE SEQUENCE [LARGE SCALE GENOMIC DNA]</scope>
    <source>
        <strain evidence="1 2">LMG 1382</strain>
    </source>
</reference>
<comment type="caution">
    <text evidence="1">The sequence shown here is derived from an EMBL/GenBank/DDBJ whole genome shotgun (WGS) entry which is preliminary data.</text>
</comment>
<keyword evidence="1" id="KW-0489">Methyltransferase</keyword>
<dbReference type="InterPro" id="IPR029063">
    <property type="entry name" value="SAM-dependent_MTases_sf"/>
</dbReference>
<keyword evidence="1" id="KW-0808">Transferase</keyword>
<dbReference type="Pfam" id="PF13578">
    <property type="entry name" value="Methyltransf_24"/>
    <property type="match status" value="1"/>
</dbReference>
<name>A0A7W4JJA0_GLULI</name>
<sequence>MALSAPHREIAALSSIPTDDVPSAIQATEGGNEVRLIDLFVPFDRNVSDKWEQYLAIYDAELRRFVAAGKPLRLLEIGVQNGGSLQIWSRYLPPGSTITGIDIDPACAHLSLGAGIRILNGDASDSAALERLLGDERFDIIVDDGSHRSDHIIASFEACFPRLAAGGIYVVEDVHCSYFASFGGGVPQAGGRHGIFQGAD</sequence>
<dbReference type="Gene3D" id="3.40.50.150">
    <property type="entry name" value="Vaccinia Virus protein VP39"/>
    <property type="match status" value="1"/>
</dbReference>
<dbReference type="GO" id="GO:0032259">
    <property type="term" value="P:methylation"/>
    <property type="evidence" value="ECO:0007669"/>
    <property type="project" value="UniProtKB-KW"/>
</dbReference>
<gene>
    <name evidence="1" type="ORF">HLH32_05180</name>
</gene>
<dbReference type="AlphaFoldDB" id="A0A7W4JJA0"/>
<proteinExistence type="predicted"/>
<dbReference type="RefSeq" id="WP_170143132.1">
    <property type="nucleotide sequence ID" value="NZ_JABEQI010000002.1"/>
</dbReference>
<protein>
    <submittedName>
        <fullName evidence="1">Class I SAM-dependent methyltransferase</fullName>
    </submittedName>
</protein>
<dbReference type="EMBL" id="JABEQI010000002">
    <property type="protein sequence ID" value="MBB2185779.1"/>
    <property type="molecule type" value="Genomic_DNA"/>
</dbReference>